<dbReference type="SMART" id="SM00066">
    <property type="entry name" value="GAL4"/>
    <property type="match status" value="1"/>
</dbReference>
<dbReference type="SUPFAM" id="SSF57701">
    <property type="entry name" value="Zn2/Cys6 DNA-binding domain"/>
    <property type="match status" value="1"/>
</dbReference>
<dbReference type="EMBL" id="ANPB02000002">
    <property type="protein sequence ID" value="KAF4489243.1"/>
    <property type="molecule type" value="Genomic_DNA"/>
</dbReference>
<evidence type="ECO:0000313" key="11">
    <source>
        <dbReference type="Proteomes" id="UP000011096"/>
    </source>
</evidence>
<feature type="compositionally biased region" description="Polar residues" evidence="8">
    <location>
        <begin position="1"/>
        <end position="28"/>
    </location>
</feature>
<comment type="caution">
    <text evidence="10">The sequence shown here is derived from an EMBL/GenBank/DDBJ whole genome shotgun (WGS) entry which is preliminary data.</text>
</comment>
<dbReference type="SMART" id="SM00906">
    <property type="entry name" value="Fungal_trans"/>
    <property type="match status" value="1"/>
</dbReference>
<feature type="region of interest" description="Disordered" evidence="8">
    <location>
        <begin position="103"/>
        <end position="219"/>
    </location>
</feature>
<proteinExistence type="predicted"/>
<evidence type="ECO:0000256" key="1">
    <source>
        <dbReference type="ARBA" id="ARBA00004123"/>
    </source>
</evidence>
<dbReference type="Gene3D" id="4.10.240.10">
    <property type="entry name" value="Zn(2)-C6 fungal-type DNA-binding domain"/>
    <property type="match status" value="1"/>
</dbReference>
<dbReference type="PANTHER" id="PTHR31313:SF81">
    <property type="entry name" value="TY1 ENHANCER ACTIVATOR"/>
    <property type="match status" value="1"/>
</dbReference>
<evidence type="ECO:0000259" key="9">
    <source>
        <dbReference type="PROSITE" id="PS50048"/>
    </source>
</evidence>
<dbReference type="GO" id="GO:0008270">
    <property type="term" value="F:zinc ion binding"/>
    <property type="evidence" value="ECO:0007669"/>
    <property type="project" value="InterPro"/>
</dbReference>
<dbReference type="Proteomes" id="UP000011096">
    <property type="component" value="Unassembled WGS sequence"/>
</dbReference>
<feature type="region of interest" description="Disordered" evidence="8">
    <location>
        <begin position="1"/>
        <end position="31"/>
    </location>
</feature>
<comment type="subcellular location">
    <subcellularLocation>
        <location evidence="1">Nucleus</location>
    </subcellularLocation>
</comment>
<dbReference type="RefSeq" id="XP_031888764.1">
    <property type="nucleotide sequence ID" value="XM_032031880.1"/>
</dbReference>
<feature type="compositionally biased region" description="Polar residues" evidence="8">
    <location>
        <begin position="103"/>
        <end position="125"/>
    </location>
</feature>
<reference evidence="10 11" key="1">
    <citation type="submission" date="2012-08" db="EMBL/GenBank/DDBJ databases">
        <authorList>
            <person name="Gan P.H.P."/>
            <person name="Ikeda K."/>
            <person name="Irieda H."/>
            <person name="Narusaka M."/>
            <person name="O'Connell R.J."/>
            <person name="Narusaka Y."/>
            <person name="Takano Y."/>
            <person name="Kubo Y."/>
            <person name="Shirasu K."/>
        </authorList>
    </citation>
    <scope>NUCLEOTIDE SEQUENCE [LARGE SCALE GENOMIC DNA]</scope>
    <source>
        <strain evidence="10 11">Nara gc5</strain>
    </source>
</reference>
<protein>
    <submittedName>
        <fullName evidence="10">Nitrogen assimilation transcription factor nit-4</fullName>
    </submittedName>
</protein>
<evidence type="ECO:0000256" key="4">
    <source>
        <dbReference type="ARBA" id="ARBA00023015"/>
    </source>
</evidence>
<dbReference type="AlphaFoldDB" id="A0A7J6JHS5"/>
<name>A0A7J6JHS5_COLFN</name>
<keyword evidence="5" id="KW-0238">DNA-binding</keyword>
<dbReference type="InterPro" id="IPR007219">
    <property type="entry name" value="XnlR_reg_dom"/>
</dbReference>
<evidence type="ECO:0000313" key="10">
    <source>
        <dbReference type="EMBL" id="KAF4489243.1"/>
    </source>
</evidence>
<dbReference type="InterPro" id="IPR036864">
    <property type="entry name" value="Zn2-C6_fun-type_DNA-bd_sf"/>
</dbReference>
<keyword evidence="4" id="KW-0805">Transcription regulation</keyword>
<dbReference type="PANTHER" id="PTHR31313">
    <property type="entry name" value="TY1 ENHANCER ACTIVATOR"/>
    <property type="match status" value="1"/>
</dbReference>
<sequence length="748" mass="82478">MPPSSQGPAGSPMTTRRVSKPSARSQPRASMACLGCRQKKTKCDVQNLQPGTGCTACRNANIECMTTPNGDRRKHGSREYIVALQGRLESLEALISQSGIKNLQNTTRTQDPQSALCSPPDTSSLDYPHADLMDKVSSVRDLSGDEHSEQRTPISHHEVHEDDDDDRRESPSDLFNADETENIDPQLGNSTESGSPVPLDAHTAANPPVPETISQRRPEPDIEEVTQNLDVDSSPGQVRYYGPTTQLHIQSLPANNLGDGPVHADTGPMSSFSVDMDSLQLRDMLLKSYWSFSSRSVPVVDESLFMAHRASGQRSQYFSPFLEAAMLACATRIRTSTSVRKLGRAYADLAKKGIVFELERPTIATLQGFLLLSDFEATSARDRIGWTYNGIACRLIFDLGLHEDCSRLIRHGILVQADADLRVSLFLSAFVYDRLWALYLGRPSCVPMNCLEQRRPQVASAKSTGPLEHWVALCKYISEVTEKLNGFGPPLDHTCVDSLLDLSARISAAHDRLPPGLSSKQTSELCVTAYGLNIQYHGIQIVLHRTLVKVLLQHNSSKADGLDRDEQIKSFRRILYDNAVCICRLLLTYREMFGVENFITVMLDNMYIAASTLVSHILQPPIMCEQDGSYCEASRLLGFLTETMRDLPKYYPVVEKMRQTLSSITENTILAGSFGSMNLSNGPQNLDSHSVMANTVAQPVSGSWGSMGALVHDDFLLGQGNLLGDGFSPDPRLSDNLWFPDVTVGLLQ</sequence>
<evidence type="ECO:0000256" key="8">
    <source>
        <dbReference type="SAM" id="MobiDB-lite"/>
    </source>
</evidence>
<dbReference type="PROSITE" id="PS50048">
    <property type="entry name" value="ZN2_CY6_FUNGAL_2"/>
    <property type="match status" value="1"/>
</dbReference>
<evidence type="ECO:0000256" key="5">
    <source>
        <dbReference type="ARBA" id="ARBA00023125"/>
    </source>
</evidence>
<evidence type="ECO:0000256" key="6">
    <source>
        <dbReference type="ARBA" id="ARBA00023163"/>
    </source>
</evidence>
<dbReference type="GO" id="GO:0006351">
    <property type="term" value="P:DNA-templated transcription"/>
    <property type="evidence" value="ECO:0007669"/>
    <property type="project" value="InterPro"/>
</dbReference>
<dbReference type="GO" id="GO:0005634">
    <property type="term" value="C:nucleus"/>
    <property type="evidence" value="ECO:0007669"/>
    <property type="project" value="UniProtKB-SubCell"/>
</dbReference>
<dbReference type="GO" id="GO:0003677">
    <property type="term" value="F:DNA binding"/>
    <property type="evidence" value="ECO:0007669"/>
    <property type="project" value="UniProtKB-KW"/>
</dbReference>
<dbReference type="PROSITE" id="PS00463">
    <property type="entry name" value="ZN2_CY6_FUNGAL_1"/>
    <property type="match status" value="1"/>
</dbReference>
<dbReference type="CDD" id="cd00067">
    <property type="entry name" value="GAL4"/>
    <property type="match status" value="1"/>
</dbReference>
<keyword evidence="11" id="KW-1185">Reference proteome</keyword>
<dbReference type="CDD" id="cd12148">
    <property type="entry name" value="fungal_TF_MHR"/>
    <property type="match status" value="1"/>
</dbReference>
<dbReference type="InParanoid" id="A0A7J6JHS5"/>
<dbReference type="GeneID" id="43615932"/>
<dbReference type="GO" id="GO:0000981">
    <property type="term" value="F:DNA-binding transcription factor activity, RNA polymerase II-specific"/>
    <property type="evidence" value="ECO:0007669"/>
    <property type="project" value="InterPro"/>
</dbReference>
<reference evidence="10 11" key="2">
    <citation type="submission" date="2020-04" db="EMBL/GenBank/DDBJ databases">
        <title>Genome sequencing and assembly of multiple isolates from the Colletotrichum gloeosporioides species complex.</title>
        <authorList>
            <person name="Gan P."/>
            <person name="Shirasu K."/>
        </authorList>
    </citation>
    <scope>NUCLEOTIDE SEQUENCE [LARGE SCALE GENOMIC DNA]</scope>
    <source>
        <strain evidence="10 11">Nara gc5</strain>
    </source>
</reference>
<keyword evidence="3" id="KW-0862">Zinc</keyword>
<evidence type="ECO:0000256" key="7">
    <source>
        <dbReference type="ARBA" id="ARBA00023242"/>
    </source>
</evidence>
<dbReference type="Pfam" id="PF00172">
    <property type="entry name" value="Zn_clus"/>
    <property type="match status" value="1"/>
</dbReference>
<feature type="compositionally biased region" description="Basic and acidic residues" evidence="8">
    <location>
        <begin position="128"/>
        <end position="160"/>
    </location>
</feature>
<keyword evidence="2" id="KW-0479">Metal-binding</keyword>
<dbReference type="InterPro" id="IPR051615">
    <property type="entry name" value="Transcr_Regulatory_Elem"/>
</dbReference>
<evidence type="ECO:0000256" key="2">
    <source>
        <dbReference type="ARBA" id="ARBA00022723"/>
    </source>
</evidence>
<organism evidence="10 11">
    <name type="scientific">Colletotrichum fructicola (strain Nara gc5)</name>
    <name type="common">Anthracnose fungus</name>
    <name type="synonym">Colletotrichum gloeosporioides (strain Nara gc5)</name>
    <dbReference type="NCBI Taxonomy" id="1213859"/>
    <lineage>
        <taxon>Eukaryota</taxon>
        <taxon>Fungi</taxon>
        <taxon>Dikarya</taxon>
        <taxon>Ascomycota</taxon>
        <taxon>Pezizomycotina</taxon>
        <taxon>Sordariomycetes</taxon>
        <taxon>Hypocreomycetidae</taxon>
        <taxon>Glomerellales</taxon>
        <taxon>Glomerellaceae</taxon>
        <taxon>Colletotrichum</taxon>
        <taxon>Colletotrichum gloeosporioides species complex</taxon>
    </lineage>
</organism>
<dbReference type="Pfam" id="PF04082">
    <property type="entry name" value="Fungal_trans"/>
    <property type="match status" value="1"/>
</dbReference>
<accession>A0A7J6JHS5</accession>
<feature type="domain" description="Zn(2)-C6 fungal-type" evidence="9">
    <location>
        <begin position="32"/>
        <end position="66"/>
    </location>
</feature>
<dbReference type="OrthoDB" id="4818016at2759"/>
<gene>
    <name evidence="10" type="primary">nit-4-9</name>
    <name evidence="10" type="ORF">CGGC5_v002962</name>
</gene>
<evidence type="ECO:0000256" key="3">
    <source>
        <dbReference type="ARBA" id="ARBA00022833"/>
    </source>
</evidence>
<keyword evidence="6" id="KW-0804">Transcription</keyword>
<dbReference type="InterPro" id="IPR001138">
    <property type="entry name" value="Zn2Cys6_DnaBD"/>
</dbReference>
<keyword evidence="7" id="KW-0539">Nucleus</keyword>